<proteinExistence type="predicted"/>
<dbReference type="Proteomes" id="UP000672097">
    <property type="component" value="Unassembled WGS sequence"/>
</dbReference>
<comment type="caution">
    <text evidence="1">The sequence shown here is derived from an EMBL/GenBank/DDBJ whole genome shotgun (WGS) entry which is preliminary data.</text>
</comment>
<name>A0ABS5E0X5_9BURK</name>
<sequence>MALHSFTSAPQKRPLKHRPLPVGVLQAFAADELGMGALLRFRSLMVQQGHSVQVARMCFDKLYAYERIASAHATESEPLRRLALELFQAYHRRDEMRQTLAS</sequence>
<keyword evidence="2" id="KW-1185">Reference proteome</keyword>
<evidence type="ECO:0000313" key="2">
    <source>
        <dbReference type="Proteomes" id="UP000672097"/>
    </source>
</evidence>
<dbReference type="EMBL" id="JAGQDG010000007">
    <property type="protein sequence ID" value="MBQ0937058.1"/>
    <property type="molecule type" value="Genomic_DNA"/>
</dbReference>
<organism evidence="1 2">
    <name type="scientific">Ideonella paludis</name>
    <dbReference type="NCBI Taxonomy" id="1233411"/>
    <lineage>
        <taxon>Bacteria</taxon>
        <taxon>Pseudomonadati</taxon>
        <taxon>Pseudomonadota</taxon>
        <taxon>Betaproteobacteria</taxon>
        <taxon>Burkholderiales</taxon>
        <taxon>Sphaerotilaceae</taxon>
        <taxon>Ideonella</taxon>
    </lineage>
</organism>
<evidence type="ECO:0000313" key="1">
    <source>
        <dbReference type="EMBL" id="MBQ0937058.1"/>
    </source>
</evidence>
<reference evidence="1 2" key="1">
    <citation type="submission" date="2021-04" db="EMBL/GenBank/DDBJ databases">
        <title>The genome sequence of type strain Ideonella paludis KCTC 32238.</title>
        <authorList>
            <person name="Liu Y."/>
        </authorList>
    </citation>
    <scope>NUCLEOTIDE SEQUENCE [LARGE SCALE GENOMIC DNA]</scope>
    <source>
        <strain evidence="1 2">KCTC 32238</strain>
    </source>
</reference>
<dbReference type="RefSeq" id="WP_210810497.1">
    <property type="nucleotide sequence ID" value="NZ_JAGQDG010000007.1"/>
</dbReference>
<gene>
    <name evidence="1" type="ORF">KAK11_17150</name>
</gene>
<accession>A0ABS5E0X5</accession>
<protein>
    <submittedName>
        <fullName evidence="1">Uncharacterized protein</fullName>
    </submittedName>
</protein>